<reference evidence="2" key="1">
    <citation type="journal article" date="2014" name="Int. J. Syst. Evol. Microbiol.">
        <title>Complete genome sequence of Corynebacterium casei LMG S-19264T (=DSM 44701T), isolated from a smear-ripened cheese.</title>
        <authorList>
            <consortium name="US DOE Joint Genome Institute (JGI-PGF)"/>
            <person name="Walter F."/>
            <person name="Albersmeier A."/>
            <person name="Kalinowski J."/>
            <person name="Ruckert C."/>
        </authorList>
    </citation>
    <scope>NUCLEOTIDE SEQUENCE</scope>
    <source>
        <strain evidence="2">CGMCC 1.15760</strain>
    </source>
</reference>
<comment type="caution">
    <text evidence="2">The sequence shown here is derived from an EMBL/GenBank/DDBJ whole genome shotgun (WGS) entry which is preliminary data.</text>
</comment>
<feature type="transmembrane region" description="Helical" evidence="1">
    <location>
        <begin position="131"/>
        <end position="164"/>
    </location>
</feature>
<evidence type="ECO:0000256" key="1">
    <source>
        <dbReference type="SAM" id="Phobius"/>
    </source>
</evidence>
<feature type="transmembrane region" description="Helical" evidence="1">
    <location>
        <begin position="77"/>
        <end position="93"/>
    </location>
</feature>
<dbReference type="EMBL" id="BMJT01000004">
    <property type="protein sequence ID" value="GGG22196.1"/>
    <property type="molecule type" value="Genomic_DNA"/>
</dbReference>
<keyword evidence="1" id="KW-0812">Transmembrane</keyword>
<dbReference type="RefSeq" id="WP_188614494.1">
    <property type="nucleotide sequence ID" value="NZ_BMJT01000004.1"/>
</dbReference>
<reference evidence="2" key="2">
    <citation type="submission" date="2020-09" db="EMBL/GenBank/DDBJ databases">
        <authorList>
            <person name="Sun Q."/>
            <person name="Zhou Y."/>
        </authorList>
    </citation>
    <scope>NUCLEOTIDE SEQUENCE</scope>
    <source>
        <strain evidence="2">CGMCC 1.15760</strain>
    </source>
</reference>
<feature type="transmembrane region" description="Helical" evidence="1">
    <location>
        <begin position="12"/>
        <end position="31"/>
    </location>
</feature>
<organism evidence="2 3">
    <name type="scientific">Lysinibacillus alkalisoli</name>
    <dbReference type="NCBI Taxonomy" id="1911548"/>
    <lineage>
        <taxon>Bacteria</taxon>
        <taxon>Bacillati</taxon>
        <taxon>Bacillota</taxon>
        <taxon>Bacilli</taxon>
        <taxon>Bacillales</taxon>
        <taxon>Bacillaceae</taxon>
        <taxon>Lysinibacillus</taxon>
    </lineage>
</organism>
<keyword evidence="1" id="KW-1133">Transmembrane helix</keyword>
<protein>
    <submittedName>
        <fullName evidence="2">Uncharacterized protein</fullName>
    </submittedName>
</protein>
<name>A0A917G4S3_9BACI</name>
<dbReference type="Proteomes" id="UP000616608">
    <property type="component" value="Unassembled WGS sequence"/>
</dbReference>
<evidence type="ECO:0000313" key="3">
    <source>
        <dbReference type="Proteomes" id="UP000616608"/>
    </source>
</evidence>
<accession>A0A917G4S3</accession>
<proteinExistence type="predicted"/>
<dbReference type="AlphaFoldDB" id="A0A917G4S3"/>
<sequence length="186" mass="21763">MRALHYIYWTQTNKFTLLLFIIVLLGIGVLVRLPDPALLIIIIHFNLHIPWAKETAFYFTFPISKKTFITQYFQQQWLWIGITILVIMLFWLMPMPITLASSFAMLSFTCYARMIDAYLTCKQENTFGNRFLHIFPFIVVCTIASFSLYIAVAVLISSILLSLFLYQKALRVFLAHPYLHVRDARP</sequence>
<keyword evidence="3" id="KW-1185">Reference proteome</keyword>
<evidence type="ECO:0000313" key="2">
    <source>
        <dbReference type="EMBL" id="GGG22196.1"/>
    </source>
</evidence>
<keyword evidence="1" id="KW-0472">Membrane</keyword>
<gene>
    <name evidence="2" type="ORF">GCM10007425_15820</name>
</gene>